<protein>
    <submittedName>
        <fullName evidence="1">Uncharacterized protein MANES_01G093400</fullName>
    </submittedName>
</protein>
<dbReference type="AlphaFoldDB" id="A0A2P2P6Z1"/>
<name>A0A2P2P6Z1_RHIMU</name>
<proteinExistence type="predicted"/>
<dbReference type="EMBL" id="GGEC01070018">
    <property type="protein sequence ID" value="MBX50502.1"/>
    <property type="molecule type" value="Transcribed_RNA"/>
</dbReference>
<sequence>MKSNHTWGSFFSMTYPTINHKKYRRAKQRSFMFYSVIKTYYNS</sequence>
<accession>A0A2P2P6Z1</accession>
<reference evidence="1" key="1">
    <citation type="submission" date="2018-02" db="EMBL/GenBank/DDBJ databases">
        <title>Rhizophora mucronata_Transcriptome.</title>
        <authorList>
            <person name="Meera S.P."/>
            <person name="Sreeshan A."/>
            <person name="Augustine A."/>
        </authorList>
    </citation>
    <scope>NUCLEOTIDE SEQUENCE</scope>
    <source>
        <tissue evidence="1">Leaf</tissue>
    </source>
</reference>
<evidence type="ECO:0000313" key="1">
    <source>
        <dbReference type="EMBL" id="MBX50502.1"/>
    </source>
</evidence>
<organism evidence="1">
    <name type="scientific">Rhizophora mucronata</name>
    <name type="common">Asiatic mangrove</name>
    <dbReference type="NCBI Taxonomy" id="61149"/>
    <lineage>
        <taxon>Eukaryota</taxon>
        <taxon>Viridiplantae</taxon>
        <taxon>Streptophyta</taxon>
        <taxon>Embryophyta</taxon>
        <taxon>Tracheophyta</taxon>
        <taxon>Spermatophyta</taxon>
        <taxon>Magnoliopsida</taxon>
        <taxon>eudicotyledons</taxon>
        <taxon>Gunneridae</taxon>
        <taxon>Pentapetalae</taxon>
        <taxon>rosids</taxon>
        <taxon>fabids</taxon>
        <taxon>Malpighiales</taxon>
        <taxon>Rhizophoraceae</taxon>
        <taxon>Rhizophora</taxon>
    </lineage>
</organism>